<feature type="transmembrane region" description="Helical" evidence="1">
    <location>
        <begin position="735"/>
        <end position="754"/>
    </location>
</feature>
<dbReference type="OrthoDB" id="3525430at2759"/>
<name>A0A317WFT9_9EURO</name>
<keyword evidence="4" id="KW-1185">Reference proteome</keyword>
<dbReference type="Proteomes" id="UP000246702">
    <property type="component" value="Unassembled WGS sequence"/>
</dbReference>
<feature type="transmembrane region" description="Helical" evidence="1">
    <location>
        <begin position="521"/>
        <end position="548"/>
    </location>
</feature>
<keyword evidence="2" id="KW-0732">Signal</keyword>
<accession>A0A317WFT9</accession>
<keyword evidence="1" id="KW-0472">Membrane</keyword>
<proteinExistence type="predicted"/>
<organism evidence="3 4">
    <name type="scientific">Aspergillus sclerotioniger CBS 115572</name>
    <dbReference type="NCBI Taxonomy" id="1450535"/>
    <lineage>
        <taxon>Eukaryota</taxon>
        <taxon>Fungi</taxon>
        <taxon>Dikarya</taxon>
        <taxon>Ascomycota</taxon>
        <taxon>Pezizomycotina</taxon>
        <taxon>Eurotiomycetes</taxon>
        <taxon>Eurotiomycetidae</taxon>
        <taxon>Eurotiales</taxon>
        <taxon>Aspergillaceae</taxon>
        <taxon>Aspergillus</taxon>
        <taxon>Aspergillus subgen. Circumdati</taxon>
    </lineage>
</organism>
<evidence type="ECO:0000313" key="4">
    <source>
        <dbReference type="Proteomes" id="UP000246702"/>
    </source>
</evidence>
<gene>
    <name evidence="3" type="ORF">BO94DRAFT_625433</name>
</gene>
<feature type="transmembrane region" description="Helical" evidence="1">
    <location>
        <begin position="698"/>
        <end position="723"/>
    </location>
</feature>
<feature type="signal peptide" evidence="2">
    <location>
        <begin position="1"/>
        <end position="17"/>
    </location>
</feature>
<dbReference type="EMBL" id="MSFK01000018">
    <property type="protein sequence ID" value="PWY83888.1"/>
    <property type="molecule type" value="Genomic_DNA"/>
</dbReference>
<sequence>MKLTGTFLVLLTAGVYGVSVREALHSPTVDNAEDGVVLPQSNRNGWVNPEDLAPMPQCIAQQDHSTWLKTMTGCTSKRCTNHFGIICTHHQWLTQLSCFSNAFSTDMVASYLPYCGRSILAKAQLYHWIHEITGRTWLVDVGDANGLQALSPASLAKGYAAVDILDKAPTCLTGSASAVSLEPFQHVIASCGFTSTTQHTGNADRPWEYSERLRSMTALDFETVGYDLVHHSIKDGDYFDKECFCGAYSLDLQNEPCSDSESLEFTKERLWIHATCGSMSLPDSWMDTLKTTKFAYIPIEKWHWPKCVSDMPKQVTELTDQCATDACEIDSSGFCKVKPAVDRACVCRGISYHSCGGSCHIFEGRIDYTKWLHNLCSNVEDWHGLPDNWRQLTVPTPIEMIPWRWTLKPSINSEMANTTHLDHSKASETCPSNDWKLGSISLISIASYLAVLLSYITGKDKGSRGIAWYSHPWGWMCKGTVIATLQVTANWFNALIVQSTSGYEDVPVIQLMLLWSSMPRFTWLSILVIGLQSSGMVGFSATASLLFAELILQFLSSYHMLMTVNYGRQHNFYLGGIGEAERWDSAETMYAGALMWLIIIGVGLVHLVRTVRRLDRLVGSDILNQPDWQTIGDTTSMSRKKWRARRRRLIDDYAQGRMDKPIGSEESLLTSGMGGDQIVYGTFSAQSRQKWGYPTASMVFYAETVMLLLLLWISQWFFWGGFIGLSVEEFCPPRLGVLMSVWVAFSTMSALIVVI</sequence>
<protein>
    <submittedName>
        <fullName evidence="3">Uncharacterized protein</fullName>
    </submittedName>
</protein>
<evidence type="ECO:0000313" key="3">
    <source>
        <dbReference type="EMBL" id="PWY83888.1"/>
    </source>
</evidence>
<feature type="chain" id="PRO_5016281356" evidence="2">
    <location>
        <begin position="18"/>
        <end position="755"/>
    </location>
</feature>
<keyword evidence="1" id="KW-0812">Transmembrane</keyword>
<evidence type="ECO:0000256" key="1">
    <source>
        <dbReference type="SAM" id="Phobius"/>
    </source>
</evidence>
<dbReference type="GeneID" id="37119426"/>
<comment type="caution">
    <text evidence="3">The sequence shown here is derived from an EMBL/GenBank/DDBJ whole genome shotgun (WGS) entry which is preliminary data.</text>
</comment>
<keyword evidence="1" id="KW-1133">Transmembrane helix</keyword>
<dbReference type="AlphaFoldDB" id="A0A317WFT9"/>
<reference evidence="3 4" key="1">
    <citation type="submission" date="2016-12" db="EMBL/GenBank/DDBJ databases">
        <title>The genomes of Aspergillus section Nigri reveals drivers in fungal speciation.</title>
        <authorList>
            <consortium name="DOE Joint Genome Institute"/>
            <person name="Vesth T.C."/>
            <person name="Nybo J."/>
            <person name="Theobald S."/>
            <person name="Brandl J."/>
            <person name="Frisvad J.C."/>
            <person name="Nielsen K.F."/>
            <person name="Lyhne E.K."/>
            <person name="Kogle M.E."/>
            <person name="Kuo A."/>
            <person name="Riley R."/>
            <person name="Clum A."/>
            <person name="Nolan M."/>
            <person name="Lipzen A."/>
            <person name="Salamov A."/>
            <person name="Henrissat B."/>
            <person name="Wiebenga A."/>
            <person name="De Vries R.P."/>
            <person name="Grigoriev I.V."/>
            <person name="Mortensen U.H."/>
            <person name="Andersen M.R."/>
            <person name="Baker S.E."/>
        </authorList>
    </citation>
    <scope>NUCLEOTIDE SEQUENCE [LARGE SCALE GENOMIC DNA]</scope>
    <source>
        <strain evidence="3 4">CBS 115572</strain>
    </source>
</reference>
<evidence type="ECO:0000256" key="2">
    <source>
        <dbReference type="SAM" id="SignalP"/>
    </source>
</evidence>
<dbReference type="RefSeq" id="XP_025466356.1">
    <property type="nucleotide sequence ID" value="XM_025617283.1"/>
</dbReference>
<feature type="transmembrane region" description="Helical" evidence="1">
    <location>
        <begin position="589"/>
        <end position="608"/>
    </location>
</feature>